<organism evidence="1 2">
    <name type="scientific">Roseomonas genomospecies 6</name>
    <dbReference type="NCBI Taxonomy" id="214106"/>
    <lineage>
        <taxon>Bacteria</taxon>
        <taxon>Pseudomonadati</taxon>
        <taxon>Pseudomonadota</taxon>
        <taxon>Alphaproteobacteria</taxon>
        <taxon>Acetobacterales</taxon>
        <taxon>Roseomonadaceae</taxon>
        <taxon>Roseomonas</taxon>
    </lineage>
</organism>
<protein>
    <submittedName>
        <fullName evidence="1">Uncharacterized protein</fullName>
    </submittedName>
</protein>
<name>A0A9W7TYC9_9PROT</name>
<gene>
    <name evidence="1" type="ORF">DS843_15990</name>
</gene>
<accession>A0A9W7TYC9</accession>
<proteinExistence type="predicted"/>
<comment type="caution">
    <text evidence="1">The sequence shown here is derived from an EMBL/GenBank/DDBJ whole genome shotgun (WGS) entry which is preliminary data.</text>
</comment>
<sequence length="66" mass="7395">MRKDHTGRRPTGRCPRRHVHGHFRAFGVCDLGAEAHGFLRQQDLDLPVVQVGQPGRQVPTILCESP</sequence>
<dbReference type="AlphaFoldDB" id="A0A9W7TYC9"/>
<evidence type="ECO:0000313" key="1">
    <source>
        <dbReference type="EMBL" id="KAA0679444.1"/>
    </source>
</evidence>
<evidence type="ECO:0000313" key="2">
    <source>
        <dbReference type="Proteomes" id="UP000480854"/>
    </source>
</evidence>
<dbReference type="Proteomes" id="UP000480854">
    <property type="component" value="Unassembled WGS sequence"/>
</dbReference>
<dbReference type="EMBL" id="QOKW01000012">
    <property type="protein sequence ID" value="KAA0679444.1"/>
    <property type="molecule type" value="Genomic_DNA"/>
</dbReference>
<reference evidence="1 2" key="1">
    <citation type="submission" date="2018-07" db="EMBL/GenBank/DDBJ databases">
        <title>Genome sequence of Azospirillum sp. ATCC 49961.</title>
        <authorList>
            <person name="Sant'Anna F.H."/>
            <person name="Baldani J.I."/>
            <person name="Zilli J.E."/>
            <person name="Reis V.M."/>
            <person name="Hartmann A."/>
            <person name="Cruz L."/>
            <person name="de Souza E.M."/>
            <person name="de Oliveira Pedrosa F."/>
            <person name="Passaglia L.M.P."/>
        </authorList>
    </citation>
    <scope>NUCLEOTIDE SEQUENCE [LARGE SCALE GENOMIC DNA]</scope>
    <source>
        <strain evidence="1 2">ATCC 49961</strain>
    </source>
</reference>
<keyword evidence="2" id="KW-1185">Reference proteome</keyword>